<evidence type="ECO:0000313" key="2">
    <source>
        <dbReference type="Proteomes" id="UP001732700"/>
    </source>
</evidence>
<protein>
    <submittedName>
        <fullName evidence="1">Uncharacterized protein</fullName>
    </submittedName>
</protein>
<proteinExistence type="predicted"/>
<sequence length="365" mass="40997">MKRQFINLVLDSCSSGGFTLRRIKSSSLFQQSKRGGRSTTAVVEEAELPEPALSFGPFLPRHREYVLDKRGSITSMPFGGSAGTIFAPFGLDKNKIVNADQKGNVVVYDTCEEKVCGMPRLKGCMANSIPINMGDALYIIKRCPEKPYEACFQALIHGEPPEDVHESPGWHWHSLRPPPYVEAPGYEPSCDFEITSLVVLGKSILVSAGMCTYRFDTTGHEWSELGSWDLPFHGAAQYVHELLGRWVGFSAQPEDQFLCVWDSGLSACDAPTRCRVWSQREDLAIPEDWELLSSDLVRVDYGRFCIARSFLVYEDLDCCRSVKEKFMVLTGIELGKYRDADGGIGMIKHTSIRYNFSGYTTYWVF</sequence>
<organism evidence="1 2">
    <name type="scientific">Avena sativa</name>
    <name type="common">Oat</name>
    <dbReference type="NCBI Taxonomy" id="4498"/>
    <lineage>
        <taxon>Eukaryota</taxon>
        <taxon>Viridiplantae</taxon>
        <taxon>Streptophyta</taxon>
        <taxon>Embryophyta</taxon>
        <taxon>Tracheophyta</taxon>
        <taxon>Spermatophyta</taxon>
        <taxon>Magnoliopsida</taxon>
        <taxon>Liliopsida</taxon>
        <taxon>Poales</taxon>
        <taxon>Poaceae</taxon>
        <taxon>BOP clade</taxon>
        <taxon>Pooideae</taxon>
        <taxon>Poodae</taxon>
        <taxon>Poeae</taxon>
        <taxon>Poeae Chloroplast Group 1 (Aveneae type)</taxon>
        <taxon>Aveninae</taxon>
        <taxon>Avena</taxon>
    </lineage>
</organism>
<name>A0ACD5X866_AVESA</name>
<reference evidence="1" key="2">
    <citation type="submission" date="2025-09" db="UniProtKB">
        <authorList>
            <consortium name="EnsemblPlants"/>
        </authorList>
    </citation>
    <scope>IDENTIFICATION</scope>
</reference>
<accession>A0ACD5X866</accession>
<dbReference type="Proteomes" id="UP001732700">
    <property type="component" value="Chromosome 4D"/>
</dbReference>
<reference evidence="1" key="1">
    <citation type="submission" date="2021-05" db="EMBL/GenBank/DDBJ databases">
        <authorList>
            <person name="Scholz U."/>
            <person name="Mascher M."/>
            <person name="Fiebig A."/>
        </authorList>
    </citation>
    <scope>NUCLEOTIDE SEQUENCE [LARGE SCALE GENOMIC DNA]</scope>
</reference>
<keyword evidence="2" id="KW-1185">Reference proteome</keyword>
<evidence type="ECO:0000313" key="1">
    <source>
        <dbReference type="EnsemblPlants" id="AVESA.00010b.r2.4DG0748910.1.CDS.1"/>
    </source>
</evidence>
<dbReference type="EnsemblPlants" id="AVESA.00010b.r2.4DG0748910.1">
    <property type="protein sequence ID" value="AVESA.00010b.r2.4DG0748910.1.CDS.1"/>
    <property type="gene ID" value="AVESA.00010b.r2.4DG0748910"/>
</dbReference>